<evidence type="ECO:0000313" key="6">
    <source>
        <dbReference type="Proteomes" id="UP000663873"/>
    </source>
</evidence>
<gene>
    <name evidence="3" type="ORF">HFQ381_LOCUS21857</name>
    <name evidence="5" type="ORF">QYT958_LOCUS21225</name>
    <name evidence="4" type="ORF">TSG867_LOCUS22083</name>
    <name evidence="2" type="ORF">UJA718_LOCUS6905</name>
</gene>
<dbReference type="EMBL" id="CAJOBO010002002">
    <property type="protein sequence ID" value="CAF4424703.1"/>
    <property type="molecule type" value="Genomic_DNA"/>
</dbReference>
<dbReference type="Proteomes" id="UP000663862">
    <property type="component" value="Unassembled WGS sequence"/>
</dbReference>
<dbReference type="Proteomes" id="UP000663851">
    <property type="component" value="Unassembled WGS sequence"/>
</dbReference>
<sequence length="243" mass="28001">MEQILIIIGLIFVFVISVHSIHKPFIWSGYDWHIRHVNNSGPGPNNWNRNNVRVDTKHRLHLQMNHSPETGGWNCAELYTNVNLGYGTYRWKVQGRIDHFDRNVVLGLFLYNGPDGSNEIDIEVAKWGENITQPKNLCYTVYPRNASGPHRVSGHKRFSLQGLYSTHRFTWAPNKVTFGSQHGFYDSPHMNQIFAYETPSTFHPAIPETPMPVHMNLWAFKGHSPINKKNVEVIIHEFAHIPA</sequence>
<dbReference type="Pfam" id="PF00722">
    <property type="entry name" value="Glyco_hydro_16"/>
    <property type="match status" value="1"/>
</dbReference>
<evidence type="ECO:0000259" key="1">
    <source>
        <dbReference type="PROSITE" id="PS51762"/>
    </source>
</evidence>
<dbReference type="EMBL" id="CAJOBR010003839">
    <property type="protein sequence ID" value="CAF4754621.1"/>
    <property type="molecule type" value="Genomic_DNA"/>
</dbReference>
<dbReference type="GO" id="GO:0005975">
    <property type="term" value="P:carbohydrate metabolic process"/>
    <property type="evidence" value="ECO:0007669"/>
    <property type="project" value="InterPro"/>
</dbReference>
<dbReference type="CDD" id="cd00413">
    <property type="entry name" value="Glyco_hydrolase_16"/>
    <property type="match status" value="1"/>
</dbReference>
<dbReference type="AlphaFoldDB" id="A0A820C1N2"/>
<comment type="caution">
    <text evidence="2">The sequence shown here is derived from an EMBL/GenBank/DDBJ whole genome shotgun (WGS) entry which is preliminary data.</text>
</comment>
<dbReference type="EMBL" id="CAJOBP010000667">
    <property type="protein sequence ID" value="CAF4207055.1"/>
    <property type="molecule type" value="Genomic_DNA"/>
</dbReference>
<dbReference type="InterPro" id="IPR000757">
    <property type="entry name" value="Beta-glucanase-like"/>
</dbReference>
<evidence type="ECO:0000313" key="4">
    <source>
        <dbReference type="EMBL" id="CAF4514168.1"/>
    </source>
</evidence>
<evidence type="ECO:0000313" key="5">
    <source>
        <dbReference type="EMBL" id="CAF4754621.1"/>
    </source>
</evidence>
<protein>
    <recommendedName>
        <fullName evidence="1">GH16 domain-containing protein</fullName>
    </recommendedName>
</protein>
<accession>A0A820C1N2</accession>
<dbReference type="PROSITE" id="PS51762">
    <property type="entry name" value="GH16_2"/>
    <property type="match status" value="1"/>
</dbReference>
<evidence type="ECO:0000313" key="3">
    <source>
        <dbReference type="EMBL" id="CAF4424703.1"/>
    </source>
</evidence>
<dbReference type="Gene3D" id="2.60.120.200">
    <property type="match status" value="1"/>
</dbReference>
<dbReference type="InterPro" id="IPR013320">
    <property type="entry name" value="ConA-like_dom_sf"/>
</dbReference>
<reference evidence="2" key="1">
    <citation type="submission" date="2021-02" db="EMBL/GenBank/DDBJ databases">
        <authorList>
            <person name="Nowell W R."/>
        </authorList>
    </citation>
    <scope>NUCLEOTIDE SEQUENCE</scope>
</reference>
<feature type="domain" description="GH16" evidence="1">
    <location>
        <begin position="25"/>
        <end position="237"/>
    </location>
</feature>
<dbReference type="EMBL" id="CAJOBQ010001767">
    <property type="protein sequence ID" value="CAF4514168.1"/>
    <property type="molecule type" value="Genomic_DNA"/>
</dbReference>
<proteinExistence type="predicted"/>
<keyword evidence="6" id="KW-1185">Reference proteome</keyword>
<dbReference type="Proteomes" id="UP000663848">
    <property type="component" value="Unassembled WGS sequence"/>
</dbReference>
<organism evidence="2 6">
    <name type="scientific">Rotaria socialis</name>
    <dbReference type="NCBI Taxonomy" id="392032"/>
    <lineage>
        <taxon>Eukaryota</taxon>
        <taxon>Metazoa</taxon>
        <taxon>Spiralia</taxon>
        <taxon>Gnathifera</taxon>
        <taxon>Rotifera</taxon>
        <taxon>Eurotatoria</taxon>
        <taxon>Bdelloidea</taxon>
        <taxon>Philodinida</taxon>
        <taxon>Philodinidae</taxon>
        <taxon>Rotaria</taxon>
    </lineage>
</organism>
<dbReference type="Proteomes" id="UP000663873">
    <property type="component" value="Unassembled WGS sequence"/>
</dbReference>
<name>A0A820C1N2_9BILA</name>
<evidence type="ECO:0000313" key="2">
    <source>
        <dbReference type="EMBL" id="CAF4207055.1"/>
    </source>
</evidence>
<dbReference type="GO" id="GO:0004553">
    <property type="term" value="F:hydrolase activity, hydrolyzing O-glycosyl compounds"/>
    <property type="evidence" value="ECO:0007669"/>
    <property type="project" value="InterPro"/>
</dbReference>
<dbReference type="SUPFAM" id="SSF49899">
    <property type="entry name" value="Concanavalin A-like lectins/glucanases"/>
    <property type="match status" value="1"/>
</dbReference>